<feature type="transmembrane region" description="Helical" evidence="7">
    <location>
        <begin position="12"/>
        <end position="31"/>
    </location>
</feature>
<evidence type="ECO:0000256" key="6">
    <source>
        <dbReference type="SAM" id="MobiDB-lite"/>
    </source>
</evidence>
<protein>
    <submittedName>
        <fullName evidence="10">Prepilin peptidase</fullName>
        <ecNumber evidence="10">3.4.23.43</ecNumber>
    </submittedName>
</protein>
<dbReference type="Proteomes" id="UP001596547">
    <property type="component" value="Unassembled WGS sequence"/>
</dbReference>
<feature type="transmembrane region" description="Helical" evidence="7">
    <location>
        <begin position="131"/>
        <end position="150"/>
    </location>
</feature>
<evidence type="ECO:0000256" key="4">
    <source>
        <dbReference type="ARBA" id="ARBA00022989"/>
    </source>
</evidence>
<dbReference type="Pfam" id="PF01478">
    <property type="entry name" value="Peptidase_A24"/>
    <property type="match status" value="1"/>
</dbReference>
<dbReference type="PANTHER" id="PTHR36506">
    <property type="entry name" value="PREFLAGELLIN PEPTIDASE"/>
    <property type="match status" value="1"/>
</dbReference>
<dbReference type="Gene3D" id="1.20.120.1220">
    <property type="match status" value="1"/>
</dbReference>
<dbReference type="EMBL" id="JBHTBF010000002">
    <property type="protein sequence ID" value="MFC7317519.1"/>
    <property type="molecule type" value="Genomic_DNA"/>
</dbReference>
<comment type="caution">
    <text evidence="10">The sequence shown here is derived from an EMBL/GenBank/DDBJ whole genome shotgun (WGS) entry which is preliminary data.</text>
</comment>
<dbReference type="AlphaFoldDB" id="A0ABD6AAD3"/>
<name>A0ABD6AAD3_9EURY</name>
<comment type="subcellular location">
    <subcellularLocation>
        <location evidence="1">Cell membrane</location>
        <topology evidence="1">Multi-pass membrane protein</topology>
    </subcellularLocation>
</comment>
<evidence type="ECO:0000313" key="11">
    <source>
        <dbReference type="Proteomes" id="UP001596547"/>
    </source>
</evidence>
<dbReference type="EC" id="3.4.23.43" evidence="10"/>
<dbReference type="GeneID" id="79315808"/>
<feature type="transmembrane region" description="Helical" evidence="7">
    <location>
        <begin position="73"/>
        <end position="92"/>
    </location>
</feature>
<keyword evidence="11" id="KW-1185">Reference proteome</keyword>
<feature type="compositionally biased region" description="Low complexity" evidence="6">
    <location>
        <begin position="251"/>
        <end position="264"/>
    </location>
</feature>
<feature type="transmembrane region" description="Helical" evidence="7">
    <location>
        <begin position="104"/>
        <end position="125"/>
    </location>
</feature>
<accession>A0ABD6AAD3</accession>
<evidence type="ECO:0000259" key="9">
    <source>
        <dbReference type="Pfam" id="PF06847"/>
    </source>
</evidence>
<dbReference type="GO" id="GO:0004190">
    <property type="term" value="F:aspartic-type endopeptidase activity"/>
    <property type="evidence" value="ECO:0007669"/>
    <property type="project" value="UniProtKB-EC"/>
</dbReference>
<keyword evidence="3 7" id="KW-0812">Transmembrane</keyword>
<feature type="region of interest" description="Disordered" evidence="6">
    <location>
        <begin position="218"/>
        <end position="278"/>
    </location>
</feature>
<evidence type="ECO:0000256" key="2">
    <source>
        <dbReference type="ARBA" id="ARBA00022475"/>
    </source>
</evidence>
<evidence type="ECO:0000256" key="5">
    <source>
        <dbReference type="ARBA" id="ARBA00023136"/>
    </source>
</evidence>
<evidence type="ECO:0000256" key="1">
    <source>
        <dbReference type="ARBA" id="ARBA00004651"/>
    </source>
</evidence>
<dbReference type="GO" id="GO:0005886">
    <property type="term" value="C:plasma membrane"/>
    <property type="evidence" value="ECO:0007669"/>
    <property type="project" value="UniProtKB-SubCell"/>
</dbReference>
<keyword evidence="4 7" id="KW-1133">Transmembrane helix</keyword>
<dbReference type="InterPro" id="IPR052218">
    <property type="entry name" value="Preflagellin_Peptidase"/>
</dbReference>
<keyword evidence="2" id="KW-1003">Cell membrane</keyword>
<evidence type="ECO:0000313" key="10">
    <source>
        <dbReference type="EMBL" id="MFC7317519.1"/>
    </source>
</evidence>
<reference evidence="10 11" key="1">
    <citation type="journal article" date="2019" name="Int. J. Syst. Evol. Microbiol.">
        <title>The Global Catalogue of Microorganisms (GCM) 10K type strain sequencing project: providing services to taxonomists for standard genome sequencing and annotation.</title>
        <authorList>
            <consortium name="The Broad Institute Genomics Platform"/>
            <consortium name="The Broad Institute Genome Sequencing Center for Infectious Disease"/>
            <person name="Wu L."/>
            <person name="Ma J."/>
        </authorList>
    </citation>
    <scope>NUCLEOTIDE SEQUENCE [LARGE SCALE GENOMIC DNA]</scope>
    <source>
        <strain evidence="10 11">PSR21</strain>
    </source>
</reference>
<sequence length="351" mass="36331">MVPPLDAAALPGGVADLLRLLAVPAFAWAAYRDIRTRRVSNRTWPPLLLLGAVALAWDALVVLDASAFARRLFLLRAAVSLGIVAPLGYLFWRIGGFGGADAKALVTLAVLFPTYPTYYVGGIALPLVRSAVGAFSLSVLTNAVLVALAYPIALAVRNLADGCVSPLALVGKPVASDAVEREYGRLLRTTSGVSRNGLDLDALRMYLRWRGTSLAAVRADPETHRDPGSLPGTPNDPGDGSLADFEEPPTAASAADGGSRSSPSVNASPDSPAGRAGSDPWGAAAFLASIEGDAYGTTPDRLRAGLDALVEADEVWVTPGLPFLVPMFVGLIVGLVLGDLLFLALAAAGVV</sequence>
<keyword evidence="10" id="KW-0378">Hydrolase</keyword>
<evidence type="ECO:0000259" key="8">
    <source>
        <dbReference type="Pfam" id="PF01478"/>
    </source>
</evidence>
<evidence type="ECO:0000256" key="7">
    <source>
        <dbReference type="SAM" id="Phobius"/>
    </source>
</evidence>
<evidence type="ECO:0000256" key="3">
    <source>
        <dbReference type="ARBA" id="ARBA00022692"/>
    </source>
</evidence>
<organism evidence="10 11">
    <name type="scientific">Halomarina halobia</name>
    <dbReference type="NCBI Taxonomy" id="3033386"/>
    <lineage>
        <taxon>Archaea</taxon>
        <taxon>Methanobacteriati</taxon>
        <taxon>Methanobacteriota</taxon>
        <taxon>Stenosarchaea group</taxon>
        <taxon>Halobacteria</taxon>
        <taxon>Halobacteriales</taxon>
        <taxon>Natronomonadaceae</taxon>
        <taxon>Halomarina</taxon>
    </lineage>
</organism>
<feature type="domain" description="Preflagellin peptidase C-terminal" evidence="9">
    <location>
        <begin position="306"/>
        <end position="340"/>
    </location>
</feature>
<dbReference type="RefSeq" id="WP_276303234.1">
    <property type="nucleotide sequence ID" value="NZ_CP119992.1"/>
</dbReference>
<dbReference type="InterPro" id="IPR009655">
    <property type="entry name" value="Preflagellin_peptidase_C"/>
</dbReference>
<dbReference type="InterPro" id="IPR000045">
    <property type="entry name" value="Prepilin_IV_endopep_pep"/>
</dbReference>
<proteinExistence type="predicted"/>
<gene>
    <name evidence="10" type="ORF">ACFQPE_12075</name>
</gene>
<feature type="domain" description="Prepilin type IV endopeptidase peptidase" evidence="8">
    <location>
        <begin position="22"/>
        <end position="146"/>
    </location>
</feature>
<feature type="transmembrane region" description="Helical" evidence="7">
    <location>
        <begin position="328"/>
        <end position="350"/>
    </location>
</feature>
<dbReference type="Pfam" id="PF06847">
    <property type="entry name" value="Arc_PepC_II"/>
    <property type="match status" value="1"/>
</dbReference>
<keyword evidence="5 7" id="KW-0472">Membrane</keyword>
<feature type="transmembrane region" description="Helical" evidence="7">
    <location>
        <begin position="43"/>
        <end position="61"/>
    </location>
</feature>
<dbReference type="PANTHER" id="PTHR36506:SF1">
    <property type="entry name" value="PREFLAGELLIN PEPTIDASE"/>
    <property type="match status" value="1"/>
</dbReference>